<dbReference type="SMART" id="SM00850">
    <property type="entry name" value="LytTR"/>
    <property type="match status" value="1"/>
</dbReference>
<evidence type="ECO:0000256" key="2">
    <source>
        <dbReference type="ARBA" id="ARBA00024867"/>
    </source>
</evidence>
<name>A0A2S6FWD9_9CLOT</name>
<dbReference type="RefSeq" id="WP_104410296.1">
    <property type="nucleotide sequence ID" value="NZ_PTIS01000013.1"/>
</dbReference>
<dbReference type="GO" id="GO:0000156">
    <property type="term" value="F:phosphorelay response regulator activity"/>
    <property type="evidence" value="ECO:0007669"/>
    <property type="project" value="InterPro"/>
</dbReference>
<dbReference type="CDD" id="cd00156">
    <property type="entry name" value="REC"/>
    <property type="match status" value="1"/>
</dbReference>
<feature type="domain" description="HTH LytTR-type" evidence="5">
    <location>
        <begin position="130"/>
        <end position="218"/>
    </location>
</feature>
<gene>
    <name evidence="6" type="ORF">BD821_11375</name>
</gene>
<dbReference type="InterPro" id="IPR046947">
    <property type="entry name" value="LytR-like"/>
</dbReference>
<evidence type="ECO:0000313" key="7">
    <source>
        <dbReference type="Proteomes" id="UP000239863"/>
    </source>
</evidence>
<dbReference type="PROSITE" id="PS50110">
    <property type="entry name" value="RESPONSE_REGULATORY"/>
    <property type="match status" value="1"/>
</dbReference>
<dbReference type="InterPro" id="IPR007492">
    <property type="entry name" value="LytTR_DNA-bd_dom"/>
</dbReference>
<evidence type="ECO:0000259" key="5">
    <source>
        <dbReference type="PROSITE" id="PS50930"/>
    </source>
</evidence>
<dbReference type="PANTHER" id="PTHR37299:SF1">
    <property type="entry name" value="STAGE 0 SPORULATION PROTEIN A HOMOLOG"/>
    <property type="match status" value="1"/>
</dbReference>
<dbReference type="SMART" id="SM00448">
    <property type="entry name" value="REC"/>
    <property type="match status" value="1"/>
</dbReference>
<dbReference type="Gene3D" id="2.40.50.1020">
    <property type="entry name" value="LytTr DNA-binding domain"/>
    <property type="match status" value="1"/>
</dbReference>
<organism evidence="6 7">
    <name type="scientific">Clostridium algidicarnis DSM 15099</name>
    <dbReference type="NCBI Taxonomy" id="1121295"/>
    <lineage>
        <taxon>Bacteria</taxon>
        <taxon>Bacillati</taxon>
        <taxon>Bacillota</taxon>
        <taxon>Clostridia</taxon>
        <taxon>Eubacteriales</taxon>
        <taxon>Clostridiaceae</taxon>
        <taxon>Clostridium</taxon>
    </lineage>
</organism>
<evidence type="ECO:0000313" key="6">
    <source>
        <dbReference type="EMBL" id="PPK47854.1"/>
    </source>
</evidence>
<dbReference type="InterPro" id="IPR011006">
    <property type="entry name" value="CheY-like_superfamily"/>
</dbReference>
<dbReference type="AlphaFoldDB" id="A0A2S6FWD9"/>
<dbReference type="PROSITE" id="PS50930">
    <property type="entry name" value="HTH_LYTTR"/>
    <property type="match status" value="1"/>
</dbReference>
<accession>A0A2S6FWD9</accession>
<dbReference type="Pfam" id="PF00072">
    <property type="entry name" value="Response_reg"/>
    <property type="match status" value="1"/>
</dbReference>
<dbReference type="Proteomes" id="UP000239863">
    <property type="component" value="Unassembled WGS sequence"/>
</dbReference>
<dbReference type="InterPro" id="IPR001789">
    <property type="entry name" value="Sig_transdc_resp-reg_receiver"/>
</dbReference>
<comment type="caution">
    <text evidence="6">The sequence shown here is derived from an EMBL/GenBank/DDBJ whole genome shotgun (WGS) entry which is preliminary data.</text>
</comment>
<keyword evidence="3" id="KW-0597">Phosphoprotein</keyword>
<protein>
    <recommendedName>
        <fullName evidence="1">Stage 0 sporulation protein A homolog</fullName>
    </recommendedName>
</protein>
<reference evidence="6 7" key="1">
    <citation type="submission" date="2018-02" db="EMBL/GenBank/DDBJ databases">
        <title>Genomic Encyclopedia of Archaeal and Bacterial Type Strains, Phase II (KMG-II): from individual species to whole genera.</title>
        <authorList>
            <person name="Goeker M."/>
        </authorList>
    </citation>
    <scope>NUCLEOTIDE SEQUENCE [LARGE SCALE GENOMIC DNA]</scope>
    <source>
        <strain evidence="6 7">DSM 15099</strain>
    </source>
</reference>
<evidence type="ECO:0000256" key="3">
    <source>
        <dbReference type="PROSITE-ProRule" id="PRU00169"/>
    </source>
</evidence>
<dbReference type="OrthoDB" id="9802383at2"/>
<dbReference type="Gene3D" id="3.40.50.2300">
    <property type="match status" value="1"/>
</dbReference>
<dbReference type="GO" id="GO:0003677">
    <property type="term" value="F:DNA binding"/>
    <property type="evidence" value="ECO:0007669"/>
    <property type="project" value="InterPro"/>
</dbReference>
<comment type="function">
    <text evidence="2">May play the central regulatory role in sporulation. It may be an element of the effector pathway responsible for the activation of sporulation genes in response to nutritional stress. Spo0A may act in concert with spo0H (a sigma factor) to control the expression of some genes that are critical to the sporulation process.</text>
</comment>
<evidence type="ECO:0000259" key="4">
    <source>
        <dbReference type="PROSITE" id="PS50110"/>
    </source>
</evidence>
<dbReference type="SUPFAM" id="SSF52172">
    <property type="entry name" value="CheY-like"/>
    <property type="match status" value="1"/>
</dbReference>
<dbReference type="STRING" id="37659.GCA_000703125_01866"/>
<dbReference type="EMBL" id="PTIS01000013">
    <property type="protein sequence ID" value="PPK47854.1"/>
    <property type="molecule type" value="Genomic_DNA"/>
</dbReference>
<feature type="domain" description="Response regulatory" evidence="4">
    <location>
        <begin position="2"/>
        <end position="120"/>
    </location>
</feature>
<proteinExistence type="predicted"/>
<sequence length="236" mass="27365">MKIAIVEDEKIHQDYLSAMLRGAAKDYGTVLSLRVFGSAEAFLFAFEEEKVDAVLLDIQLKTMNGYALAEIIRQRDKNIPLAFITGIKDYVFEGYNVDACGYILKPIKMESVYQLMNKIIKKLSSVEKSLIVKTKDGIINLYENDIYYIESSNHSTILHINKGSYVSNTKLREWVEELSKESFFKVHRCYIINLGMIEKIEKTEVLMNNDTEIPIARGMWEELMMAYLAYRRKVYH</sequence>
<evidence type="ECO:0000256" key="1">
    <source>
        <dbReference type="ARBA" id="ARBA00018672"/>
    </source>
</evidence>
<feature type="modified residue" description="4-aspartylphosphate" evidence="3">
    <location>
        <position position="57"/>
    </location>
</feature>
<dbReference type="PANTHER" id="PTHR37299">
    <property type="entry name" value="TRANSCRIPTIONAL REGULATOR-RELATED"/>
    <property type="match status" value="1"/>
</dbReference>
<dbReference type="Pfam" id="PF04397">
    <property type="entry name" value="LytTR"/>
    <property type="match status" value="1"/>
</dbReference>